<sequence length="326" mass="34823">MTSLALKIKAGGATASAAVIDAMGYWEPFLAFGVVEGTAIKTRDSEDGAMLSAGINLSLSSGVLTPSDKSTVPYERVVVDGRTPEDVSEGILKDIVEKSKGKGRENIGVITIVGFSGVGKGTTVAKLKSSLVSLRSDTNPDRVLCWSNGNIFRSLTVLTSLYMQSKNLENVEEVISGEGSEELKKELMGCLSFEINDSTGEFDTHIVGFGVDYWVKDIETTVLKGPLVSGKIPTVARSTQGEVVKFVCAAVKKLTTVSNFDVIVEGRAETVDYVESDYRYEMVMEDDGVIGVRRAAQRVAGAVGDVEGKGDEEVLEMLKKVVGEIA</sequence>
<organism evidence="1 2">
    <name type="scientific">Triparma strigata</name>
    <dbReference type="NCBI Taxonomy" id="1606541"/>
    <lineage>
        <taxon>Eukaryota</taxon>
        <taxon>Sar</taxon>
        <taxon>Stramenopiles</taxon>
        <taxon>Ochrophyta</taxon>
        <taxon>Bolidophyceae</taxon>
        <taxon>Parmales</taxon>
        <taxon>Triparmaceae</taxon>
        <taxon>Triparma</taxon>
    </lineage>
</organism>
<accession>A0A9W7DUS2</accession>
<name>A0A9W7DUS2_9STRA</name>
<evidence type="ECO:0000313" key="2">
    <source>
        <dbReference type="Proteomes" id="UP001165085"/>
    </source>
</evidence>
<dbReference type="AlphaFoldDB" id="A0A9W7DUS2"/>
<protein>
    <submittedName>
        <fullName evidence="1">Uncharacterized protein</fullName>
    </submittedName>
</protein>
<dbReference type="OrthoDB" id="416765at2759"/>
<gene>
    <name evidence="1" type="ORF">TrST_g2425</name>
</gene>
<proteinExistence type="predicted"/>
<reference evidence="2" key="1">
    <citation type="journal article" date="2023" name="Commun. Biol.">
        <title>Genome analysis of Parmales, the sister group of diatoms, reveals the evolutionary specialization of diatoms from phago-mixotrophs to photoautotrophs.</title>
        <authorList>
            <person name="Ban H."/>
            <person name="Sato S."/>
            <person name="Yoshikawa S."/>
            <person name="Yamada K."/>
            <person name="Nakamura Y."/>
            <person name="Ichinomiya M."/>
            <person name="Sato N."/>
            <person name="Blanc-Mathieu R."/>
            <person name="Endo H."/>
            <person name="Kuwata A."/>
            <person name="Ogata H."/>
        </authorList>
    </citation>
    <scope>NUCLEOTIDE SEQUENCE [LARGE SCALE GENOMIC DNA]</scope>
    <source>
        <strain evidence="2">NIES 3701</strain>
    </source>
</reference>
<dbReference type="Proteomes" id="UP001165085">
    <property type="component" value="Unassembled WGS sequence"/>
</dbReference>
<dbReference type="EMBL" id="BRXY01000036">
    <property type="protein sequence ID" value="GMH55758.1"/>
    <property type="molecule type" value="Genomic_DNA"/>
</dbReference>
<keyword evidence="2" id="KW-1185">Reference proteome</keyword>
<evidence type="ECO:0000313" key="1">
    <source>
        <dbReference type="EMBL" id="GMH55758.1"/>
    </source>
</evidence>
<comment type="caution">
    <text evidence="1">The sequence shown here is derived from an EMBL/GenBank/DDBJ whole genome shotgun (WGS) entry which is preliminary data.</text>
</comment>